<reference evidence="2 3" key="1">
    <citation type="submission" date="2023-07" db="EMBL/GenBank/DDBJ databases">
        <title>Sorghum-associated microbial communities from plants grown in Nebraska, USA.</title>
        <authorList>
            <person name="Schachtman D."/>
        </authorList>
    </citation>
    <scope>NUCLEOTIDE SEQUENCE [LARGE SCALE GENOMIC DNA]</scope>
    <source>
        <strain evidence="2 3">CC482</strain>
    </source>
</reference>
<organism evidence="2 3">
    <name type="scientific">Paenibacillus harenae</name>
    <dbReference type="NCBI Taxonomy" id="306543"/>
    <lineage>
        <taxon>Bacteria</taxon>
        <taxon>Bacillati</taxon>
        <taxon>Bacillota</taxon>
        <taxon>Bacilli</taxon>
        <taxon>Bacillales</taxon>
        <taxon>Paenibacillaceae</taxon>
        <taxon>Paenibacillus</taxon>
    </lineage>
</organism>
<gene>
    <name evidence="2" type="ORF">J2T15_000121</name>
</gene>
<dbReference type="Pfam" id="PF20274">
    <property type="entry name" value="cREC_REC"/>
    <property type="match status" value="1"/>
</dbReference>
<dbReference type="Proteomes" id="UP001229346">
    <property type="component" value="Unassembled WGS sequence"/>
</dbReference>
<evidence type="ECO:0000313" key="2">
    <source>
        <dbReference type="EMBL" id="MDQ0110705.1"/>
    </source>
</evidence>
<dbReference type="EMBL" id="JAUSSU010000001">
    <property type="protein sequence ID" value="MDQ0110705.1"/>
    <property type="molecule type" value="Genomic_DNA"/>
</dbReference>
<sequence length="101" mass="11424">MKLFLDDRRPCPAGYRLARTADECISLIKENEITVLSLDYNLGIGQPKGYAVAKYIAANASYPPKIIIHSNDRIGRIRMYRLLRKHMPSHASISITIRPGK</sequence>
<protein>
    <recommendedName>
        <fullName evidence="1">Cyclic-phosphate processing Receiver domain-containing protein</fullName>
    </recommendedName>
</protein>
<evidence type="ECO:0000259" key="1">
    <source>
        <dbReference type="Pfam" id="PF20274"/>
    </source>
</evidence>
<proteinExistence type="predicted"/>
<comment type="caution">
    <text evidence="2">The sequence shown here is derived from an EMBL/GenBank/DDBJ whole genome shotgun (WGS) entry which is preliminary data.</text>
</comment>
<keyword evidence="3" id="KW-1185">Reference proteome</keyword>
<dbReference type="RefSeq" id="WP_307200014.1">
    <property type="nucleotide sequence ID" value="NZ_JAUSST010000004.1"/>
</dbReference>
<evidence type="ECO:0000313" key="3">
    <source>
        <dbReference type="Proteomes" id="UP001229346"/>
    </source>
</evidence>
<feature type="domain" description="Cyclic-phosphate processing Receiver" evidence="1">
    <location>
        <begin position="1"/>
        <end position="84"/>
    </location>
</feature>
<accession>A0ABT9TTN9</accession>
<dbReference type="InterPro" id="IPR046909">
    <property type="entry name" value="cREC_REC"/>
</dbReference>
<name>A0ABT9TTN9_PAEHA</name>